<comment type="similarity">
    <text evidence="3 18">In the N-terminal section; belongs to the N-acetylglucosamine-1-phosphate uridyltransferase family.</text>
</comment>
<comment type="pathway">
    <text evidence="18">Bacterial outer membrane biogenesis; LPS lipid A biosynthesis.</text>
</comment>
<keyword evidence="11 18" id="KW-0573">Peptidoglycan synthesis</keyword>
<feature type="binding site" evidence="18">
    <location>
        <begin position="400"/>
        <end position="401"/>
    </location>
    <ligand>
        <name>acetyl-CoA</name>
        <dbReference type="ChEBI" id="CHEBI:57288"/>
    </ligand>
</feature>
<feature type="binding site" evidence="18">
    <location>
        <position position="79"/>
    </location>
    <ligand>
        <name>UDP-N-acetyl-alpha-D-glucosamine</name>
        <dbReference type="ChEBI" id="CHEBI:57705"/>
    </ligand>
</feature>
<evidence type="ECO:0000256" key="2">
    <source>
        <dbReference type="ARBA" id="ARBA00007707"/>
    </source>
</evidence>
<name>A0A4Z1DZ96_9MICO</name>
<dbReference type="InterPro" id="IPR038009">
    <property type="entry name" value="GlmU_C_LbH"/>
</dbReference>
<evidence type="ECO:0000256" key="17">
    <source>
        <dbReference type="ARBA" id="ARBA00049628"/>
    </source>
</evidence>
<keyword evidence="9 18" id="KW-0460">Magnesium</keyword>
<evidence type="ECO:0000256" key="11">
    <source>
        <dbReference type="ARBA" id="ARBA00022984"/>
    </source>
</evidence>
<evidence type="ECO:0000256" key="18">
    <source>
        <dbReference type="HAMAP-Rule" id="MF_01631"/>
    </source>
</evidence>
<evidence type="ECO:0000313" key="22">
    <source>
        <dbReference type="Proteomes" id="UP000297318"/>
    </source>
</evidence>
<comment type="caution">
    <text evidence="18">Lacks conserved residue(s) required for the propagation of feature annotation.</text>
</comment>
<comment type="pathway">
    <text evidence="18">Nucleotide-sugar biosynthesis; UDP-N-acetyl-alpha-D-glucosamine biosynthesis; N-acetyl-alpha-D-glucosamine 1-phosphate from alpha-D-glucosamine 6-phosphate (route II): step 2/2.</text>
</comment>
<dbReference type="GO" id="GO:0016020">
    <property type="term" value="C:membrane"/>
    <property type="evidence" value="ECO:0007669"/>
    <property type="project" value="GOC"/>
</dbReference>
<dbReference type="InterPro" id="IPR050065">
    <property type="entry name" value="GlmU-like"/>
</dbReference>
<dbReference type="NCBIfam" id="NF010932">
    <property type="entry name" value="PRK14352.1"/>
    <property type="match status" value="1"/>
</dbReference>
<dbReference type="Gene3D" id="3.90.550.10">
    <property type="entry name" value="Spore Coat Polysaccharide Biosynthesis Protein SpsA, Chain A"/>
    <property type="match status" value="1"/>
</dbReference>
<comment type="catalytic activity">
    <reaction evidence="16 18">
        <text>N-acetyl-alpha-D-glucosamine 1-phosphate + UTP + H(+) = UDP-N-acetyl-alpha-D-glucosamine + diphosphate</text>
        <dbReference type="Rhea" id="RHEA:13509"/>
        <dbReference type="ChEBI" id="CHEBI:15378"/>
        <dbReference type="ChEBI" id="CHEBI:33019"/>
        <dbReference type="ChEBI" id="CHEBI:46398"/>
        <dbReference type="ChEBI" id="CHEBI:57705"/>
        <dbReference type="ChEBI" id="CHEBI:57776"/>
        <dbReference type="EC" id="2.7.7.23"/>
    </reaction>
</comment>
<dbReference type="GO" id="GO:0006048">
    <property type="term" value="P:UDP-N-acetylglucosamine biosynthetic process"/>
    <property type="evidence" value="ECO:0007669"/>
    <property type="project" value="UniProtKB-UniPathway"/>
</dbReference>
<feature type="binding site" evidence="18">
    <location>
        <begin position="12"/>
        <end position="15"/>
    </location>
    <ligand>
        <name>UDP-N-acetyl-alpha-D-glucosamine</name>
        <dbReference type="ChEBI" id="CHEBI:57705"/>
    </ligand>
</feature>
<evidence type="ECO:0000313" key="21">
    <source>
        <dbReference type="EMBL" id="TGO04198.1"/>
    </source>
</evidence>
<dbReference type="GO" id="GO:0000902">
    <property type="term" value="P:cell morphogenesis"/>
    <property type="evidence" value="ECO:0007669"/>
    <property type="project" value="UniProtKB-UniRule"/>
</dbReference>
<feature type="binding site" evidence="18">
    <location>
        <position position="26"/>
    </location>
    <ligand>
        <name>UDP-N-acetyl-alpha-D-glucosamine</name>
        <dbReference type="ChEBI" id="CHEBI:57705"/>
    </ligand>
</feature>
<dbReference type="CDD" id="cd03353">
    <property type="entry name" value="LbH_GlmU_C"/>
    <property type="match status" value="1"/>
</dbReference>
<dbReference type="Proteomes" id="UP000297318">
    <property type="component" value="Unassembled WGS sequence"/>
</dbReference>
<keyword evidence="6 18" id="KW-0548">Nucleotidyltransferase</keyword>
<evidence type="ECO:0000256" key="4">
    <source>
        <dbReference type="ARBA" id="ARBA00022490"/>
    </source>
</evidence>
<keyword evidence="5 18" id="KW-0808">Transferase</keyword>
<dbReference type="Pfam" id="PF12804">
    <property type="entry name" value="NTP_transf_3"/>
    <property type="match status" value="1"/>
</dbReference>
<feature type="binding site" evidence="18">
    <location>
        <position position="347"/>
    </location>
    <ligand>
        <name>UDP-N-acetyl-alpha-D-glucosamine</name>
        <dbReference type="ChEBI" id="CHEBI:57705"/>
    </ligand>
</feature>
<keyword evidence="7 18" id="KW-0479">Metal-binding</keyword>
<comment type="pathway">
    <text evidence="18">Nucleotide-sugar biosynthesis; UDP-N-acetyl-alpha-D-glucosamine biosynthesis; UDP-N-acetyl-alpha-D-glucosamine from N-acetyl-alpha-D-glucosamine 1-phosphate: step 1/1.</text>
</comment>
<evidence type="ECO:0000259" key="20">
    <source>
        <dbReference type="Pfam" id="PF12804"/>
    </source>
</evidence>
<keyword evidence="22" id="KW-1185">Reference proteome</keyword>
<comment type="subunit">
    <text evidence="18">Homotrimer.</text>
</comment>
<organism evidence="21 22">
    <name type="scientific">Serinibacter arcticus</name>
    <dbReference type="NCBI Taxonomy" id="1655435"/>
    <lineage>
        <taxon>Bacteria</taxon>
        <taxon>Bacillati</taxon>
        <taxon>Actinomycetota</taxon>
        <taxon>Actinomycetes</taxon>
        <taxon>Micrococcales</taxon>
        <taxon>Beutenbergiaceae</taxon>
        <taxon>Serinibacter</taxon>
    </lineage>
</organism>
<feature type="domain" description="MobA-like NTP transferase" evidence="20">
    <location>
        <begin position="9"/>
        <end position="141"/>
    </location>
</feature>
<keyword evidence="13 18" id="KW-0012">Acyltransferase</keyword>
<proteinExistence type="inferred from homology"/>
<dbReference type="Pfam" id="PF00132">
    <property type="entry name" value="Hexapep"/>
    <property type="match status" value="1"/>
</dbReference>
<feature type="active site" description="Proton acceptor" evidence="18">
    <location>
        <position position="377"/>
    </location>
</feature>
<evidence type="ECO:0000256" key="1">
    <source>
        <dbReference type="ARBA" id="ARBA00004496"/>
    </source>
</evidence>
<feature type="region of interest" description="Linker" evidence="18">
    <location>
        <begin position="245"/>
        <end position="265"/>
    </location>
</feature>
<feature type="binding site" evidence="18">
    <location>
        <position position="365"/>
    </location>
    <ligand>
        <name>UDP-N-acetyl-alpha-D-glucosamine</name>
        <dbReference type="ChEBI" id="CHEBI:57705"/>
    </ligand>
</feature>
<dbReference type="Gene3D" id="2.160.10.10">
    <property type="entry name" value="Hexapeptide repeat proteins"/>
    <property type="match status" value="1"/>
</dbReference>
<feature type="binding site" evidence="18">
    <location>
        <position position="242"/>
    </location>
    <ligand>
        <name>UDP-N-acetyl-alpha-D-glucosamine</name>
        <dbReference type="ChEBI" id="CHEBI:57705"/>
    </ligand>
</feature>
<dbReference type="PANTHER" id="PTHR43584">
    <property type="entry name" value="NUCLEOTIDYL TRANSFERASE"/>
    <property type="match status" value="1"/>
</dbReference>
<evidence type="ECO:0000256" key="16">
    <source>
        <dbReference type="ARBA" id="ARBA00048493"/>
    </source>
</evidence>
<dbReference type="GO" id="GO:0005737">
    <property type="term" value="C:cytoplasm"/>
    <property type="evidence" value="ECO:0007669"/>
    <property type="project" value="UniProtKB-SubCell"/>
</dbReference>
<feature type="binding site" evidence="18">
    <location>
        <position position="179"/>
    </location>
    <ligand>
        <name>UDP-N-acetyl-alpha-D-glucosamine</name>
        <dbReference type="ChEBI" id="CHEBI:57705"/>
    </ligand>
</feature>
<dbReference type="CDD" id="cd02540">
    <property type="entry name" value="GT2_GlmU_N_bac"/>
    <property type="match status" value="1"/>
</dbReference>
<dbReference type="GO" id="GO:0009252">
    <property type="term" value="P:peptidoglycan biosynthetic process"/>
    <property type="evidence" value="ECO:0007669"/>
    <property type="project" value="UniProtKB-UniRule"/>
</dbReference>
<reference evidence="21 22" key="1">
    <citation type="submission" date="2018-11" db="EMBL/GenBank/DDBJ databases">
        <title>Complete genome sequencing of the Actinobacteria Serinibacter sp. K3-2.</title>
        <authorList>
            <person name="Rakitin A.L."/>
            <person name="Beletsky A.V."/>
            <person name="Mardanov A.V."/>
            <person name="Ravin N.V."/>
            <person name="Gromova A.S."/>
            <person name="Filippova S.N."/>
            <person name="Gal'Chenko V.F."/>
        </authorList>
    </citation>
    <scope>NUCLEOTIDE SEQUENCE [LARGE SCALE GENOMIC DNA]</scope>
    <source>
        <strain evidence="21 22">K3-2</strain>
    </source>
</reference>
<feature type="binding site" evidence="18">
    <location>
        <position position="391"/>
    </location>
    <ligand>
        <name>UDP-N-acetyl-alpha-D-glucosamine</name>
        <dbReference type="ChEBI" id="CHEBI:57705"/>
    </ligand>
</feature>
<dbReference type="UniPathway" id="UPA00973"/>
<evidence type="ECO:0000256" key="15">
    <source>
        <dbReference type="ARBA" id="ARBA00048247"/>
    </source>
</evidence>
<gene>
    <name evidence="18" type="primary">glmU</name>
    <name evidence="21" type="ORF">SERN_2789</name>
</gene>
<dbReference type="EMBL" id="RHPJ01000004">
    <property type="protein sequence ID" value="TGO04198.1"/>
    <property type="molecule type" value="Genomic_DNA"/>
</dbReference>
<feature type="binding site" evidence="18">
    <location>
        <position position="164"/>
    </location>
    <ligand>
        <name>UDP-N-acetyl-alpha-D-glucosamine</name>
        <dbReference type="ChEBI" id="CHEBI:57705"/>
    </ligand>
</feature>
<feature type="region of interest" description="Pyrophosphorylase" evidence="18">
    <location>
        <begin position="1"/>
        <end position="244"/>
    </location>
</feature>
<comment type="function">
    <text evidence="17 18">Catalyzes the last two sequential reactions in the de novo biosynthetic pathway for UDP-N-acetylglucosamine (UDP-GlcNAc). The C-terminal domain catalyzes the transfer of acetyl group from acetyl coenzyme A to glucosamine-1-phosphate (GlcN-1-P) to produce N-acetylglucosamine-1-phosphate (GlcNAc-1-P), which is converted into UDP-GlcNAc by the transfer of uridine 5-monophosphate (from uridine 5-triphosphate), a reaction catalyzed by the N-terminal domain.</text>
</comment>
<dbReference type="EC" id="2.3.1.157" evidence="18"/>
<evidence type="ECO:0000256" key="7">
    <source>
        <dbReference type="ARBA" id="ARBA00022723"/>
    </source>
</evidence>
<comment type="subcellular location">
    <subcellularLocation>
        <location evidence="1 18">Cytoplasm</location>
    </subcellularLocation>
</comment>
<dbReference type="PANTHER" id="PTHR43584:SF3">
    <property type="entry name" value="BIFUNCTIONAL PROTEIN GLMU"/>
    <property type="match status" value="1"/>
</dbReference>
<dbReference type="EC" id="2.7.7.23" evidence="18"/>
<evidence type="ECO:0000256" key="14">
    <source>
        <dbReference type="ARBA" id="ARBA00023316"/>
    </source>
</evidence>
<feature type="binding site" evidence="18">
    <location>
        <position position="454"/>
    </location>
    <ligand>
        <name>acetyl-CoA</name>
        <dbReference type="ChEBI" id="CHEBI:57288"/>
    </ligand>
</feature>
<keyword evidence="10 18" id="KW-0133">Cell shape</keyword>
<evidence type="ECO:0000256" key="5">
    <source>
        <dbReference type="ARBA" id="ARBA00022679"/>
    </source>
</evidence>
<evidence type="ECO:0000256" key="19">
    <source>
        <dbReference type="SAM" id="MobiDB-lite"/>
    </source>
</evidence>
<comment type="caution">
    <text evidence="21">The sequence shown here is derived from an EMBL/GenBank/DDBJ whole genome shotgun (WGS) entry which is preliminary data.</text>
</comment>
<dbReference type="GO" id="GO:0009245">
    <property type="term" value="P:lipid A biosynthetic process"/>
    <property type="evidence" value="ECO:0007669"/>
    <property type="project" value="UniProtKB-UniRule"/>
</dbReference>
<evidence type="ECO:0000256" key="12">
    <source>
        <dbReference type="ARBA" id="ARBA00023268"/>
    </source>
</evidence>
<evidence type="ECO:0000256" key="9">
    <source>
        <dbReference type="ARBA" id="ARBA00022842"/>
    </source>
</evidence>
<feature type="binding site" evidence="18">
    <location>
        <position position="112"/>
    </location>
    <ligand>
        <name>Mg(2+)</name>
        <dbReference type="ChEBI" id="CHEBI:18420"/>
    </ligand>
</feature>
<evidence type="ECO:0000256" key="8">
    <source>
        <dbReference type="ARBA" id="ARBA00022737"/>
    </source>
</evidence>
<dbReference type="InterPro" id="IPR029044">
    <property type="entry name" value="Nucleotide-diphossugar_trans"/>
</dbReference>
<keyword evidence="8 18" id="KW-0677">Repeat</keyword>
<feature type="binding site" evidence="18">
    <location>
        <position position="242"/>
    </location>
    <ligand>
        <name>Mg(2+)</name>
        <dbReference type="ChEBI" id="CHEBI:18420"/>
    </ligand>
</feature>
<dbReference type="SUPFAM" id="SSF53448">
    <property type="entry name" value="Nucleotide-diphospho-sugar transferases"/>
    <property type="match status" value="1"/>
</dbReference>
<comment type="similarity">
    <text evidence="2 18">In the C-terminal section; belongs to the transferase hexapeptide repeat family.</text>
</comment>
<dbReference type="HAMAP" id="MF_01631">
    <property type="entry name" value="GlmU"/>
    <property type="match status" value="1"/>
</dbReference>
<protein>
    <recommendedName>
        <fullName evidence="18">Bifunctional protein GlmU</fullName>
    </recommendedName>
    <domain>
        <recommendedName>
            <fullName evidence="18">UDP-N-acetylglucosamine pyrophosphorylase</fullName>
            <ecNumber evidence="18">2.7.7.23</ecNumber>
        </recommendedName>
        <alternativeName>
            <fullName evidence="18">N-acetylglucosamine-1-phosphate uridyltransferase</fullName>
        </alternativeName>
    </domain>
    <domain>
        <recommendedName>
            <fullName evidence="18">Glucosamine-1-phosphate N-acetyltransferase</fullName>
            <ecNumber evidence="18">2.3.1.157</ecNumber>
        </recommendedName>
    </domain>
</protein>
<keyword evidence="14 18" id="KW-0961">Cell wall biogenesis/degradation</keyword>
<comment type="catalytic activity">
    <reaction evidence="15 18">
        <text>alpha-D-glucosamine 1-phosphate + acetyl-CoA = N-acetyl-alpha-D-glucosamine 1-phosphate + CoA + H(+)</text>
        <dbReference type="Rhea" id="RHEA:13725"/>
        <dbReference type="ChEBI" id="CHEBI:15378"/>
        <dbReference type="ChEBI" id="CHEBI:57287"/>
        <dbReference type="ChEBI" id="CHEBI:57288"/>
        <dbReference type="ChEBI" id="CHEBI:57776"/>
        <dbReference type="ChEBI" id="CHEBI:58516"/>
        <dbReference type="EC" id="2.3.1.157"/>
    </reaction>
</comment>
<dbReference type="InterPro" id="IPR025877">
    <property type="entry name" value="MobA-like_NTP_Trfase"/>
</dbReference>
<dbReference type="InterPro" id="IPR018357">
    <property type="entry name" value="Hexapep_transf_CS"/>
</dbReference>
<dbReference type="GO" id="GO:0003977">
    <property type="term" value="F:UDP-N-acetylglucosamine diphosphorylase activity"/>
    <property type="evidence" value="ECO:0007669"/>
    <property type="project" value="UniProtKB-UniRule"/>
</dbReference>
<feature type="compositionally biased region" description="Low complexity" evidence="19">
    <location>
        <begin position="475"/>
        <end position="487"/>
    </location>
</feature>
<accession>A0A4Z1DZ96</accession>
<sequence length="513" mass="52381">MTHPSPAAVIVLAAGEGTRMRSSTPKVLHAIGGRSLLGHVLTSARGLEPQRLAVVVRHEREAVAAHALALDPAVVVADQDEIKGTGRAAWCALAALDAQEPVEGAVVVLAGDVPLLDAGTLGEMLAAHAGDGNAVTVLTTRVPDPGGYGRIVRDADGSVLRIVEDRDASEDERAIDEINTSVYAFDAAVLRDALEQLQDPTSGATSNAQGEVYLTDVLAIARARGPVRAIETDDPIIVEGVNDRVQLATLGAELNRRTVTAWMREGVTVVDPASTWIDVTVELARDVTVLPGVQLLGTTTVATGATVGPDSTLDGASVGVGASVVRSHVLGATIGDRATVGPFSYLRPGTELGERGKIGGFVETKNARIGAGAKVPHLSYVGDAEIGEGANVGAGVIVANYDGVTKSRTRIGEAAFVGSDSVLVAPVEIGAGAFVAAGSTVTRDVAPGDLAVERGQLRTVSGWVVRRRPGSRSAVAAETALAAQAQPHADDETSGADVPSAPGQDSNTKGATA</sequence>
<comment type="cofactor">
    <cofactor evidence="18">
        <name>Mg(2+)</name>
        <dbReference type="ChEBI" id="CHEBI:18420"/>
    </cofactor>
    <text evidence="18">Binds 1 Mg(2+) ion per subunit.</text>
</comment>
<feature type="binding site" evidence="18">
    <location>
        <begin position="84"/>
        <end position="85"/>
    </location>
    <ligand>
        <name>UDP-N-acetyl-alpha-D-glucosamine</name>
        <dbReference type="ChEBI" id="CHEBI:57705"/>
    </ligand>
</feature>
<dbReference type="AlphaFoldDB" id="A0A4Z1DZ96"/>
<feature type="region of interest" description="N-acetyltransferase" evidence="18">
    <location>
        <begin position="266"/>
        <end position="513"/>
    </location>
</feature>
<dbReference type="PROSITE" id="PS00101">
    <property type="entry name" value="HEXAPEP_TRANSFERASES"/>
    <property type="match status" value="1"/>
</dbReference>
<dbReference type="OrthoDB" id="9775031at2"/>
<feature type="compositionally biased region" description="Polar residues" evidence="19">
    <location>
        <begin position="503"/>
        <end position="513"/>
    </location>
</feature>
<feature type="region of interest" description="Disordered" evidence="19">
    <location>
        <begin position="475"/>
        <end position="513"/>
    </location>
</feature>
<keyword evidence="12 18" id="KW-0511">Multifunctional enzyme</keyword>
<feature type="binding site" evidence="18">
    <location>
        <position position="380"/>
    </location>
    <ligand>
        <name>UDP-N-acetyl-alpha-D-glucosamine</name>
        <dbReference type="ChEBI" id="CHEBI:57705"/>
    </ligand>
</feature>
<dbReference type="SUPFAM" id="SSF51161">
    <property type="entry name" value="Trimeric LpxA-like enzymes"/>
    <property type="match status" value="1"/>
</dbReference>
<dbReference type="GO" id="GO:0008360">
    <property type="term" value="P:regulation of cell shape"/>
    <property type="evidence" value="ECO:0007669"/>
    <property type="project" value="UniProtKB-KW"/>
</dbReference>
<dbReference type="GO" id="GO:0019134">
    <property type="term" value="F:glucosamine-1-phosphate N-acetyltransferase activity"/>
    <property type="evidence" value="ECO:0007669"/>
    <property type="project" value="UniProtKB-UniRule"/>
</dbReference>
<evidence type="ECO:0000256" key="10">
    <source>
        <dbReference type="ARBA" id="ARBA00022960"/>
    </source>
</evidence>
<dbReference type="GO" id="GO:0071555">
    <property type="term" value="P:cell wall organization"/>
    <property type="evidence" value="ECO:0007669"/>
    <property type="project" value="UniProtKB-KW"/>
</dbReference>
<keyword evidence="4 18" id="KW-0963">Cytoplasm</keyword>
<dbReference type="GO" id="GO:0000287">
    <property type="term" value="F:magnesium ion binding"/>
    <property type="evidence" value="ECO:0007669"/>
    <property type="project" value="UniProtKB-UniRule"/>
</dbReference>
<feature type="binding site" evidence="18">
    <location>
        <position position="437"/>
    </location>
    <ligand>
        <name>acetyl-CoA</name>
        <dbReference type="ChEBI" id="CHEBI:57288"/>
    </ligand>
</feature>
<evidence type="ECO:0000256" key="13">
    <source>
        <dbReference type="ARBA" id="ARBA00023315"/>
    </source>
</evidence>
<feature type="binding site" evidence="18">
    <location>
        <position position="149"/>
    </location>
    <ligand>
        <name>UDP-N-acetyl-alpha-D-glucosamine</name>
        <dbReference type="ChEBI" id="CHEBI:57705"/>
    </ligand>
</feature>
<dbReference type="InterPro" id="IPR011004">
    <property type="entry name" value="Trimer_LpxA-like_sf"/>
</dbReference>
<feature type="binding site" evidence="18">
    <location>
        <position position="419"/>
    </location>
    <ligand>
        <name>acetyl-CoA</name>
        <dbReference type="ChEBI" id="CHEBI:57288"/>
    </ligand>
</feature>
<dbReference type="InterPro" id="IPR005882">
    <property type="entry name" value="Bifunctional_GlmU"/>
</dbReference>
<dbReference type="UniPathway" id="UPA00113">
    <property type="reaction ID" value="UER00532"/>
</dbReference>
<dbReference type="NCBIfam" id="TIGR01173">
    <property type="entry name" value="glmU"/>
    <property type="match status" value="1"/>
</dbReference>
<feature type="binding site" evidence="18">
    <location>
        <position position="394"/>
    </location>
    <ligand>
        <name>acetyl-CoA</name>
        <dbReference type="ChEBI" id="CHEBI:57288"/>
    </ligand>
</feature>
<dbReference type="InterPro" id="IPR001451">
    <property type="entry name" value="Hexapep"/>
</dbReference>
<evidence type="ECO:0000256" key="6">
    <source>
        <dbReference type="ARBA" id="ARBA00022695"/>
    </source>
</evidence>
<evidence type="ECO:0000256" key="3">
    <source>
        <dbReference type="ARBA" id="ARBA00007947"/>
    </source>
</evidence>